<protein>
    <recommendedName>
        <fullName evidence="2">F-box domain-containing protein</fullName>
    </recommendedName>
</protein>
<dbReference type="OrthoDB" id="4179303at2759"/>
<evidence type="ECO:0000259" key="2">
    <source>
        <dbReference type="PROSITE" id="PS50181"/>
    </source>
</evidence>
<accession>A0A3N4JWY2</accession>
<evidence type="ECO:0000313" key="4">
    <source>
        <dbReference type="Proteomes" id="UP000276215"/>
    </source>
</evidence>
<dbReference type="Proteomes" id="UP000276215">
    <property type="component" value="Unassembled WGS sequence"/>
</dbReference>
<evidence type="ECO:0000313" key="3">
    <source>
        <dbReference type="EMBL" id="RPB00631.1"/>
    </source>
</evidence>
<keyword evidence="1" id="KW-0812">Transmembrane</keyword>
<dbReference type="InterPro" id="IPR001810">
    <property type="entry name" value="F-box_dom"/>
</dbReference>
<dbReference type="AlphaFoldDB" id="A0A3N4JWY2"/>
<name>A0A3N4JWY2_9PEZI</name>
<dbReference type="PROSITE" id="PS50181">
    <property type="entry name" value="FBOX"/>
    <property type="match status" value="1"/>
</dbReference>
<feature type="transmembrane region" description="Helical" evidence="1">
    <location>
        <begin position="379"/>
        <end position="405"/>
    </location>
</feature>
<organism evidence="3 4">
    <name type="scientific">Choiromyces venosus 120613-1</name>
    <dbReference type="NCBI Taxonomy" id="1336337"/>
    <lineage>
        <taxon>Eukaryota</taxon>
        <taxon>Fungi</taxon>
        <taxon>Dikarya</taxon>
        <taxon>Ascomycota</taxon>
        <taxon>Pezizomycotina</taxon>
        <taxon>Pezizomycetes</taxon>
        <taxon>Pezizales</taxon>
        <taxon>Tuberaceae</taxon>
        <taxon>Choiromyces</taxon>
    </lineage>
</organism>
<proteinExistence type="predicted"/>
<feature type="transmembrane region" description="Helical" evidence="1">
    <location>
        <begin position="411"/>
        <end position="428"/>
    </location>
</feature>
<keyword evidence="4" id="KW-1185">Reference proteome</keyword>
<sequence length="432" mass="50402">MDSLPIELTDQIISLLPKKSQLSVRLANRRLCELATAFVFRDVTTYFCKQSLERLEHIASTSRLARHVRSFEYVFVGIYSTPMSFMHFKTMLAPPGRTYHGEHMKTFYRHYEEKFSEHKSLLTLEPRVLRRAMCGFPHLRSATLRYGKYDHAYNEESWSYTLKDVPLGGKRAHKALMEALTKREEMESGEEEDEDILPLEKLSVTGIPQMPFDELLSFGCAVGGNGWLVEMLTTVNIHIAQPKRAVYARFPRRMEKENVLLADVVSRLKNVVNLRFWMDDCDTIYCNDAYIPLFPISCAHASLSVLFRESCPPSRTRMLFRYSKPRCTQALKGRNWWRALHLVRSLGTRPGSRGGQLRKALKRVFSTRFRQKEKIRNKYGVACWLWIWVWVFVAPFIILWGVFFFSFLSELWISLMLIVLIISLIAWIEGVF</sequence>
<gene>
    <name evidence="3" type="ORF">L873DRAFT_1679706</name>
</gene>
<evidence type="ECO:0000256" key="1">
    <source>
        <dbReference type="SAM" id="Phobius"/>
    </source>
</evidence>
<reference evidence="3 4" key="1">
    <citation type="journal article" date="2018" name="Nat. Ecol. Evol.">
        <title>Pezizomycetes genomes reveal the molecular basis of ectomycorrhizal truffle lifestyle.</title>
        <authorList>
            <person name="Murat C."/>
            <person name="Payen T."/>
            <person name="Noel B."/>
            <person name="Kuo A."/>
            <person name="Morin E."/>
            <person name="Chen J."/>
            <person name="Kohler A."/>
            <person name="Krizsan K."/>
            <person name="Balestrini R."/>
            <person name="Da Silva C."/>
            <person name="Montanini B."/>
            <person name="Hainaut M."/>
            <person name="Levati E."/>
            <person name="Barry K.W."/>
            <person name="Belfiori B."/>
            <person name="Cichocki N."/>
            <person name="Clum A."/>
            <person name="Dockter R.B."/>
            <person name="Fauchery L."/>
            <person name="Guy J."/>
            <person name="Iotti M."/>
            <person name="Le Tacon F."/>
            <person name="Lindquist E.A."/>
            <person name="Lipzen A."/>
            <person name="Malagnac F."/>
            <person name="Mello A."/>
            <person name="Molinier V."/>
            <person name="Miyauchi S."/>
            <person name="Poulain J."/>
            <person name="Riccioni C."/>
            <person name="Rubini A."/>
            <person name="Sitrit Y."/>
            <person name="Splivallo R."/>
            <person name="Traeger S."/>
            <person name="Wang M."/>
            <person name="Zifcakova L."/>
            <person name="Wipf D."/>
            <person name="Zambonelli A."/>
            <person name="Paolocci F."/>
            <person name="Nowrousian M."/>
            <person name="Ottonello S."/>
            <person name="Baldrian P."/>
            <person name="Spatafora J.W."/>
            <person name="Henrissat B."/>
            <person name="Nagy L.G."/>
            <person name="Aury J.M."/>
            <person name="Wincker P."/>
            <person name="Grigoriev I.V."/>
            <person name="Bonfante P."/>
            <person name="Martin F.M."/>
        </authorList>
    </citation>
    <scope>NUCLEOTIDE SEQUENCE [LARGE SCALE GENOMIC DNA]</scope>
    <source>
        <strain evidence="3 4">120613-1</strain>
    </source>
</reference>
<keyword evidence="1" id="KW-1133">Transmembrane helix</keyword>
<keyword evidence="1" id="KW-0472">Membrane</keyword>
<feature type="domain" description="F-box" evidence="2">
    <location>
        <begin position="1"/>
        <end position="43"/>
    </location>
</feature>
<dbReference type="EMBL" id="ML120378">
    <property type="protein sequence ID" value="RPB00631.1"/>
    <property type="molecule type" value="Genomic_DNA"/>
</dbReference>